<accession>A0ABS1VP62</accession>
<dbReference type="InterPro" id="IPR036291">
    <property type="entry name" value="NAD(P)-bd_dom_sf"/>
</dbReference>
<keyword evidence="2" id="KW-1185">Reference proteome</keyword>
<dbReference type="InterPro" id="IPR002347">
    <property type="entry name" value="SDR_fam"/>
</dbReference>
<evidence type="ECO:0000313" key="2">
    <source>
        <dbReference type="Proteomes" id="UP000598996"/>
    </source>
</evidence>
<evidence type="ECO:0000313" key="1">
    <source>
        <dbReference type="EMBL" id="MBL7255929.1"/>
    </source>
</evidence>
<dbReference type="RefSeq" id="WP_202992435.1">
    <property type="nucleotide sequence ID" value="NZ_JAENHO010000004.1"/>
</dbReference>
<comment type="caution">
    <text evidence="1">The sequence shown here is derived from an EMBL/GenBank/DDBJ whole genome shotgun (WGS) entry which is preliminary data.</text>
</comment>
<proteinExistence type="predicted"/>
<dbReference type="SUPFAM" id="SSF51735">
    <property type="entry name" value="NAD(P)-binding Rossmann-fold domains"/>
    <property type="match status" value="1"/>
</dbReference>
<reference evidence="1 2" key="1">
    <citation type="submission" date="2021-01" db="EMBL/GenBank/DDBJ databases">
        <title>Actinoplanes sp. nov. LDG1-01 isolated from lichen.</title>
        <authorList>
            <person name="Saeng-In P."/>
            <person name="Phongsopitanun W."/>
            <person name="Kanchanasin P."/>
            <person name="Yuki M."/>
            <person name="Kudo T."/>
            <person name="Ohkuma M."/>
            <person name="Tanasupawat S."/>
        </authorList>
    </citation>
    <scope>NUCLEOTIDE SEQUENCE [LARGE SCALE GENOMIC DNA]</scope>
    <source>
        <strain evidence="1 2">LDG1-01</strain>
    </source>
</reference>
<dbReference type="Pfam" id="PF13561">
    <property type="entry name" value="adh_short_C2"/>
    <property type="match status" value="1"/>
</dbReference>
<organism evidence="1 2">
    <name type="scientific">Paractinoplanes lichenicola</name>
    <dbReference type="NCBI Taxonomy" id="2802976"/>
    <lineage>
        <taxon>Bacteria</taxon>
        <taxon>Bacillati</taxon>
        <taxon>Actinomycetota</taxon>
        <taxon>Actinomycetes</taxon>
        <taxon>Micromonosporales</taxon>
        <taxon>Micromonosporaceae</taxon>
        <taxon>Paractinoplanes</taxon>
    </lineage>
</organism>
<dbReference type="Proteomes" id="UP000598996">
    <property type="component" value="Unassembled WGS sequence"/>
</dbReference>
<name>A0ABS1VP62_9ACTN</name>
<dbReference type="Gene3D" id="3.40.50.720">
    <property type="entry name" value="NAD(P)-binding Rossmann-like Domain"/>
    <property type="match status" value="1"/>
</dbReference>
<dbReference type="EMBL" id="JAENHO010000004">
    <property type="protein sequence ID" value="MBL7255929.1"/>
    <property type="molecule type" value="Genomic_DNA"/>
</dbReference>
<gene>
    <name evidence="1" type="ORF">JKJ07_16625</name>
</gene>
<sequence>MSKIALITGGNRGLGRATTATEFGGGGLQDEDVQKYLAAANVMGRMGQPEDIAGAIVALVGEGTQWITAQRIEVSGGMLIARSFSYPASFADVHAVRSASVVSKDAPRTDAATPTDPTG</sequence>
<protein>
    <submittedName>
        <fullName evidence="1">SDR family oxidoreductase</fullName>
    </submittedName>
</protein>